<gene>
    <name evidence="1" type="ORF">DXN05_22965</name>
</gene>
<proteinExistence type="predicted"/>
<sequence length="150" mass="16655">MIMTAAYKVVVQSSNDSVKKTKAILLFETLYKTDELINRLNTDLSTYKEGNAENISKVRELLVDGDLGDSLNNCLMKNLIKARNFSGNPQQVHKIDSLKNIIFKTASSDKNWRDELFGTTNSVGASFILLGLQKEVYSIGSIAFSGNDLK</sequence>
<organism evidence="1 2">
    <name type="scientific">Deminuibacter soli</name>
    <dbReference type="NCBI Taxonomy" id="2291815"/>
    <lineage>
        <taxon>Bacteria</taxon>
        <taxon>Pseudomonadati</taxon>
        <taxon>Bacteroidota</taxon>
        <taxon>Chitinophagia</taxon>
        <taxon>Chitinophagales</taxon>
        <taxon>Chitinophagaceae</taxon>
        <taxon>Deminuibacter</taxon>
    </lineage>
</organism>
<dbReference type="Proteomes" id="UP000261284">
    <property type="component" value="Unassembled WGS sequence"/>
</dbReference>
<name>A0A3E1NDA7_9BACT</name>
<evidence type="ECO:0000313" key="1">
    <source>
        <dbReference type="EMBL" id="RFM25824.1"/>
    </source>
</evidence>
<accession>A0A3E1NDA7</accession>
<comment type="caution">
    <text evidence="1">The sequence shown here is derived from an EMBL/GenBank/DDBJ whole genome shotgun (WGS) entry which is preliminary data.</text>
</comment>
<keyword evidence="2" id="KW-1185">Reference proteome</keyword>
<dbReference type="EMBL" id="QTJU01000014">
    <property type="protein sequence ID" value="RFM25824.1"/>
    <property type="molecule type" value="Genomic_DNA"/>
</dbReference>
<evidence type="ECO:0000313" key="2">
    <source>
        <dbReference type="Proteomes" id="UP000261284"/>
    </source>
</evidence>
<protein>
    <submittedName>
        <fullName evidence="1">Uncharacterized protein</fullName>
    </submittedName>
</protein>
<dbReference type="AlphaFoldDB" id="A0A3E1NDA7"/>
<reference evidence="1 2" key="1">
    <citation type="submission" date="2018-08" db="EMBL/GenBank/DDBJ databases">
        <title>Chitinophagaceae sp. K23C18032701, a novel bacterium isolated from forest soil.</title>
        <authorList>
            <person name="Wang C."/>
        </authorList>
    </citation>
    <scope>NUCLEOTIDE SEQUENCE [LARGE SCALE GENOMIC DNA]</scope>
    <source>
        <strain evidence="1 2">K23C18032701</strain>
    </source>
</reference>